<sequence>MDPVPRATTGGGLAVRTATVEDLAAIERVDAAADRSATADAVRAAVLDPQRLVVVAEVDGAVVGWAKTHLFARPDGPAPAGHYLGGVTVHPAWRRRGLGAALTEARLDWLGERTDRVHYVVNAANSASIALHRRWGFQEVARAPSFHRVPFAGGLGLLLTARLPQRGRCDSMTSTIAGSSGTVLGE</sequence>
<reference evidence="3" key="1">
    <citation type="journal article" date="2019" name="Int. J. Syst. Evol. Microbiol.">
        <title>The Global Catalogue of Microorganisms (GCM) 10K type strain sequencing project: providing services to taxonomists for standard genome sequencing and annotation.</title>
        <authorList>
            <consortium name="The Broad Institute Genomics Platform"/>
            <consortium name="The Broad Institute Genome Sequencing Center for Infectious Disease"/>
            <person name="Wu L."/>
            <person name="Ma J."/>
        </authorList>
    </citation>
    <scope>NUCLEOTIDE SEQUENCE [LARGE SCALE GENOMIC DNA]</scope>
    <source>
        <strain evidence="3">JCM 18063</strain>
    </source>
</reference>
<keyword evidence="3" id="KW-1185">Reference proteome</keyword>
<dbReference type="InterPro" id="IPR016181">
    <property type="entry name" value="Acyl_CoA_acyltransferase"/>
</dbReference>
<dbReference type="Gene3D" id="3.40.630.30">
    <property type="match status" value="1"/>
</dbReference>
<protein>
    <recommendedName>
        <fullName evidence="1">N-acetyltransferase domain-containing protein</fullName>
    </recommendedName>
</protein>
<dbReference type="PANTHER" id="PTHR43072">
    <property type="entry name" value="N-ACETYLTRANSFERASE"/>
    <property type="match status" value="1"/>
</dbReference>
<name>A0ABP8YS49_9MICO</name>
<feature type="domain" description="N-acetyltransferase" evidence="1">
    <location>
        <begin position="13"/>
        <end position="164"/>
    </location>
</feature>
<dbReference type="CDD" id="cd04301">
    <property type="entry name" value="NAT_SF"/>
    <property type="match status" value="1"/>
</dbReference>
<organism evidence="2 3">
    <name type="scientific">Isoptericola chiayiensis</name>
    <dbReference type="NCBI Taxonomy" id="579446"/>
    <lineage>
        <taxon>Bacteria</taxon>
        <taxon>Bacillati</taxon>
        <taxon>Actinomycetota</taxon>
        <taxon>Actinomycetes</taxon>
        <taxon>Micrococcales</taxon>
        <taxon>Promicromonosporaceae</taxon>
        <taxon>Isoptericola</taxon>
    </lineage>
</organism>
<proteinExistence type="predicted"/>
<dbReference type="Proteomes" id="UP001500956">
    <property type="component" value="Unassembled WGS sequence"/>
</dbReference>
<dbReference type="PROSITE" id="PS51186">
    <property type="entry name" value="GNAT"/>
    <property type="match status" value="1"/>
</dbReference>
<dbReference type="EMBL" id="BAABID010000018">
    <property type="protein sequence ID" value="GAA4736019.1"/>
    <property type="molecule type" value="Genomic_DNA"/>
</dbReference>
<dbReference type="InterPro" id="IPR000182">
    <property type="entry name" value="GNAT_dom"/>
</dbReference>
<dbReference type="Pfam" id="PF00583">
    <property type="entry name" value="Acetyltransf_1"/>
    <property type="match status" value="1"/>
</dbReference>
<dbReference type="SUPFAM" id="SSF55729">
    <property type="entry name" value="Acyl-CoA N-acyltransferases (Nat)"/>
    <property type="match status" value="1"/>
</dbReference>
<evidence type="ECO:0000313" key="2">
    <source>
        <dbReference type="EMBL" id="GAA4736019.1"/>
    </source>
</evidence>
<evidence type="ECO:0000313" key="3">
    <source>
        <dbReference type="Proteomes" id="UP001500956"/>
    </source>
</evidence>
<accession>A0ABP8YS49</accession>
<gene>
    <name evidence="2" type="ORF">GCM10023216_31410</name>
</gene>
<dbReference type="RefSeq" id="WP_172152784.1">
    <property type="nucleotide sequence ID" value="NZ_BAABID010000018.1"/>
</dbReference>
<comment type="caution">
    <text evidence="2">The sequence shown here is derived from an EMBL/GenBank/DDBJ whole genome shotgun (WGS) entry which is preliminary data.</text>
</comment>
<evidence type="ECO:0000259" key="1">
    <source>
        <dbReference type="PROSITE" id="PS51186"/>
    </source>
</evidence>